<dbReference type="Pfam" id="PF13912">
    <property type="entry name" value="zf-C2H2_6"/>
    <property type="match status" value="2"/>
</dbReference>
<dbReference type="Proteomes" id="UP000663760">
    <property type="component" value="Chromosome 7"/>
</dbReference>
<keyword evidence="1" id="KW-0479">Metal-binding</keyword>
<dbReference type="SUPFAM" id="SSF57667">
    <property type="entry name" value="beta-beta-alpha zinc fingers"/>
    <property type="match status" value="1"/>
</dbReference>
<evidence type="ECO:0000313" key="4">
    <source>
        <dbReference type="EMBL" id="CAA2623763.1"/>
    </source>
</evidence>
<dbReference type="GO" id="GO:0006355">
    <property type="term" value="P:regulation of DNA-templated transcription"/>
    <property type="evidence" value="ECO:0007669"/>
    <property type="project" value="InterPro"/>
</dbReference>
<feature type="domain" description="C2H2-type" evidence="3">
    <location>
        <begin position="4"/>
        <end position="31"/>
    </location>
</feature>
<dbReference type="InterPro" id="IPR044303">
    <property type="entry name" value="ZAT1/4/9"/>
</dbReference>
<dbReference type="InterPro" id="IPR036236">
    <property type="entry name" value="Znf_C2H2_sf"/>
</dbReference>
<feature type="region of interest" description="Disordered" evidence="2">
    <location>
        <begin position="201"/>
        <end position="221"/>
    </location>
</feature>
<sequence>MERHACKLCFRRFHNGRALGGHMRSHVAAAGGKRALQDSSASSSPSPSPYAGGGESSVVLPDGESETESSKEPPLRRSKRRSRPPEPRPSDPGPASSVSDTTPEDDVARCLMMLSRDVWTARGDRRDLDEHSIRSEEFADSTRSRTRGRKIHQCSVCFRIFGSGQALGGHKRSHPLNNSTPRPLAAASPTSKFAGEIIIDLNQPAPPDEEGELSAVSYAPR</sequence>
<dbReference type="EMBL" id="LR743594">
    <property type="protein sequence ID" value="CAA2623763.1"/>
    <property type="molecule type" value="Genomic_DNA"/>
</dbReference>
<proteinExistence type="predicted"/>
<dbReference type="AlphaFoldDB" id="A0A7I8KS48"/>
<evidence type="ECO:0000259" key="3">
    <source>
        <dbReference type="PROSITE" id="PS50157"/>
    </source>
</evidence>
<dbReference type="GO" id="GO:0008270">
    <property type="term" value="F:zinc ion binding"/>
    <property type="evidence" value="ECO:0007669"/>
    <property type="project" value="UniProtKB-KW"/>
</dbReference>
<dbReference type="PANTHER" id="PTHR46326">
    <property type="entry name" value="ZINC FINGER PROTEIN ZAT1-RELATED"/>
    <property type="match status" value="1"/>
</dbReference>
<keyword evidence="6" id="KW-1185">Reference proteome</keyword>
<organism evidence="5 6">
    <name type="scientific">Spirodela intermedia</name>
    <name type="common">Intermediate duckweed</name>
    <dbReference type="NCBI Taxonomy" id="51605"/>
    <lineage>
        <taxon>Eukaryota</taxon>
        <taxon>Viridiplantae</taxon>
        <taxon>Streptophyta</taxon>
        <taxon>Embryophyta</taxon>
        <taxon>Tracheophyta</taxon>
        <taxon>Spermatophyta</taxon>
        <taxon>Magnoliopsida</taxon>
        <taxon>Liliopsida</taxon>
        <taxon>Araceae</taxon>
        <taxon>Lemnoideae</taxon>
        <taxon>Spirodela</taxon>
    </lineage>
</organism>
<feature type="region of interest" description="Disordered" evidence="2">
    <location>
        <begin position="30"/>
        <end position="104"/>
    </location>
</feature>
<accession>A0A7I8KS48</accession>
<evidence type="ECO:0000313" key="5">
    <source>
        <dbReference type="EMBL" id="CAA7399745.1"/>
    </source>
</evidence>
<feature type="domain" description="C2H2-type" evidence="3">
    <location>
        <begin position="152"/>
        <end position="179"/>
    </location>
</feature>
<name>A0A7I8KS48_SPIIN</name>
<dbReference type="PANTHER" id="PTHR46326:SF2">
    <property type="entry name" value="ZINC FINGER PROTEIN ZAT1-RELATED"/>
    <property type="match status" value="1"/>
</dbReference>
<dbReference type="PROSITE" id="PS00028">
    <property type="entry name" value="ZINC_FINGER_C2H2_1"/>
    <property type="match status" value="2"/>
</dbReference>
<feature type="region of interest" description="Disordered" evidence="2">
    <location>
        <begin position="168"/>
        <end position="189"/>
    </location>
</feature>
<evidence type="ECO:0000256" key="2">
    <source>
        <dbReference type="SAM" id="MobiDB-lite"/>
    </source>
</evidence>
<dbReference type="InterPro" id="IPR013087">
    <property type="entry name" value="Znf_C2H2_type"/>
</dbReference>
<keyword evidence="1" id="KW-0862">Zinc</keyword>
<keyword evidence="1" id="KW-0863">Zinc-finger</keyword>
<gene>
    <name evidence="4" type="ORF">SI7747_07009679</name>
    <name evidence="5" type="ORF">SI8410_07010415</name>
</gene>
<evidence type="ECO:0000256" key="1">
    <source>
        <dbReference type="PROSITE-ProRule" id="PRU00042"/>
    </source>
</evidence>
<reference evidence="5" key="1">
    <citation type="submission" date="2020-02" db="EMBL/GenBank/DDBJ databases">
        <authorList>
            <person name="Scholz U."/>
            <person name="Mascher M."/>
            <person name="Fiebig A."/>
        </authorList>
    </citation>
    <scope>NUCLEOTIDE SEQUENCE</scope>
</reference>
<evidence type="ECO:0000313" key="6">
    <source>
        <dbReference type="Proteomes" id="UP000663760"/>
    </source>
</evidence>
<dbReference type="PROSITE" id="PS50157">
    <property type="entry name" value="ZINC_FINGER_C2H2_2"/>
    <property type="match status" value="2"/>
</dbReference>
<protein>
    <recommendedName>
        <fullName evidence="3">C2H2-type domain-containing protein</fullName>
    </recommendedName>
</protein>
<dbReference type="OrthoDB" id="9411774at2759"/>
<dbReference type="EMBL" id="LR746270">
    <property type="protein sequence ID" value="CAA7399745.1"/>
    <property type="molecule type" value="Genomic_DNA"/>
</dbReference>
<dbReference type="SMART" id="SM00355">
    <property type="entry name" value="ZnF_C2H2"/>
    <property type="match status" value="2"/>
</dbReference>